<dbReference type="AlphaFoldDB" id="A0A101LWN5"/>
<reference evidence="1" key="1">
    <citation type="journal article" date="2015" name="Genome Biol. Evol.">
        <title>Organellar Genomes of White Spruce (Picea glauca): Assembly and Annotation.</title>
        <authorList>
            <person name="Jackman S.D."/>
            <person name="Warren R.L."/>
            <person name="Gibb E.A."/>
            <person name="Vandervalk B.P."/>
            <person name="Mohamadi H."/>
            <person name="Chu J."/>
            <person name="Raymond A."/>
            <person name="Pleasance S."/>
            <person name="Coope R."/>
            <person name="Wildung M.R."/>
            <person name="Ritland C.E."/>
            <person name="Bousquet J."/>
            <person name="Jones S.J."/>
            <person name="Bohlmann J."/>
            <person name="Birol I."/>
        </authorList>
    </citation>
    <scope>NUCLEOTIDE SEQUENCE [LARGE SCALE GENOMIC DNA]</scope>
    <source>
        <tissue evidence="1">Flushing bud</tissue>
    </source>
</reference>
<organism evidence="1">
    <name type="scientific">Picea glauca</name>
    <name type="common">White spruce</name>
    <name type="synonym">Pinus glauca</name>
    <dbReference type="NCBI Taxonomy" id="3330"/>
    <lineage>
        <taxon>Eukaryota</taxon>
        <taxon>Viridiplantae</taxon>
        <taxon>Streptophyta</taxon>
        <taxon>Embryophyta</taxon>
        <taxon>Tracheophyta</taxon>
        <taxon>Spermatophyta</taxon>
        <taxon>Pinopsida</taxon>
        <taxon>Pinidae</taxon>
        <taxon>Conifers I</taxon>
        <taxon>Pinales</taxon>
        <taxon>Pinaceae</taxon>
        <taxon>Picea</taxon>
    </lineage>
</organism>
<geneLocation type="mitochondrion" evidence="1"/>
<accession>A0A101LWN5</accession>
<name>A0A101LWN5_PICGL</name>
<proteinExistence type="predicted"/>
<evidence type="ECO:0000313" key="1">
    <source>
        <dbReference type="EMBL" id="KUM46710.1"/>
    </source>
</evidence>
<keyword evidence="1" id="KW-0496">Mitochondrion</keyword>
<dbReference type="EMBL" id="LKAM01000010">
    <property type="protein sequence ID" value="KUM46710.1"/>
    <property type="molecule type" value="Genomic_DNA"/>
</dbReference>
<protein>
    <submittedName>
        <fullName evidence="1">Uncharacterized protein</fullName>
    </submittedName>
</protein>
<gene>
    <name evidence="1" type="ORF">ABT39_MTgene1390</name>
</gene>
<comment type="caution">
    <text evidence="1">The sequence shown here is derived from an EMBL/GenBank/DDBJ whole genome shotgun (WGS) entry which is preliminary data.</text>
</comment>
<sequence length="65" mass="7298">MLHPSLLVPEIDKEVQLGPTPYLPAMEWGSHPSNEKIEVSRHLYDQGLVTSWIGTNTSGIQKENQ</sequence>